<name>A0A9Q1KW41_9CARY</name>
<gene>
    <name evidence="1" type="ORF">Cgig2_029335</name>
</gene>
<dbReference type="AlphaFoldDB" id="A0A9Q1KW41"/>
<sequence>MNWRFYRKDCRSNFRISCSSLLSESFHLSRDGRQQILGFLPDRSKNLSSDSFTKAMGNSAIAHPDKLSISRLLKLPMLEMSPDNIHLLRSRVRRLLRCWSEVGKTNSRGRLAVKSKTQSGGSMLRMFDGMSTVDGFELYFLLLLCCACNSCPSHGDNVCRLYLQLRQSLATSVPLPAWLQLLLTTGLLIPQFSHHHV</sequence>
<dbReference type="Proteomes" id="UP001153076">
    <property type="component" value="Unassembled WGS sequence"/>
</dbReference>
<reference evidence="1" key="1">
    <citation type="submission" date="2022-04" db="EMBL/GenBank/DDBJ databases">
        <title>Carnegiea gigantea Genome sequencing and assembly v2.</title>
        <authorList>
            <person name="Copetti D."/>
            <person name="Sanderson M.J."/>
            <person name="Burquez A."/>
            <person name="Wojciechowski M.F."/>
        </authorList>
    </citation>
    <scope>NUCLEOTIDE SEQUENCE</scope>
    <source>
        <strain evidence="1">SGP5-SGP5p</strain>
        <tissue evidence="1">Aerial part</tissue>
    </source>
</reference>
<dbReference type="EMBL" id="JAKOGI010000018">
    <property type="protein sequence ID" value="KAJ8449973.1"/>
    <property type="molecule type" value="Genomic_DNA"/>
</dbReference>
<accession>A0A9Q1KW41</accession>
<evidence type="ECO:0000313" key="2">
    <source>
        <dbReference type="Proteomes" id="UP001153076"/>
    </source>
</evidence>
<organism evidence="1 2">
    <name type="scientific">Carnegiea gigantea</name>
    <dbReference type="NCBI Taxonomy" id="171969"/>
    <lineage>
        <taxon>Eukaryota</taxon>
        <taxon>Viridiplantae</taxon>
        <taxon>Streptophyta</taxon>
        <taxon>Embryophyta</taxon>
        <taxon>Tracheophyta</taxon>
        <taxon>Spermatophyta</taxon>
        <taxon>Magnoliopsida</taxon>
        <taxon>eudicotyledons</taxon>
        <taxon>Gunneridae</taxon>
        <taxon>Pentapetalae</taxon>
        <taxon>Caryophyllales</taxon>
        <taxon>Cactineae</taxon>
        <taxon>Cactaceae</taxon>
        <taxon>Cactoideae</taxon>
        <taxon>Echinocereeae</taxon>
        <taxon>Carnegiea</taxon>
    </lineage>
</organism>
<keyword evidence="2" id="KW-1185">Reference proteome</keyword>
<evidence type="ECO:0000313" key="1">
    <source>
        <dbReference type="EMBL" id="KAJ8449973.1"/>
    </source>
</evidence>
<comment type="caution">
    <text evidence="1">The sequence shown here is derived from an EMBL/GenBank/DDBJ whole genome shotgun (WGS) entry which is preliminary data.</text>
</comment>
<proteinExistence type="predicted"/>
<protein>
    <submittedName>
        <fullName evidence="1">Uncharacterized protein</fullName>
    </submittedName>
</protein>